<evidence type="ECO:0000313" key="4">
    <source>
        <dbReference type="EMBL" id="KAL2831489.1"/>
    </source>
</evidence>
<dbReference type="Pfam" id="PF00248">
    <property type="entry name" value="Aldo_ket_red"/>
    <property type="match status" value="1"/>
</dbReference>
<dbReference type="InterPro" id="IPR036812">
    <property type="entry name" value="NAD(P)_OxRdtase_dom_sf"/>
</dbReference>
<organism evidence="4 5">
    <name type="scientific">Aspergillus cavernicola</name>
    <dbReference type="NCBI Taxonomy" id="176166"/>
    <lineage>
        <taxon>Eukaryota</taxon>
        <taxon>Fungi</taxon>
        <taxon>Dikarya</taxon>
        <taxon>Ascomycota</taxon>
        <taxon>Pezizomycotina</taxon>
        <taxon>Eurotiomycetes</taxon>
        <taxon>Eurotiomycetidae</taxon>
        <taxon>Eurotiales</taxon>
        <taxon>Aspergillaceae</taxon>
        <taxon>Aspergillus</taxon>
        <taxon>Aspergillus subgen. Nidulantes</taxon>
    </lineage>
</organism>
<dbReference type="PANTHER" id="PTHR43364">
    <property type="entry name" value="NADH-SPECIFIC METHYLGLYOXAL REDUCTASE-RELATED"/>
    <property type="match status" value="1"/>
</dbReference>
<dbReference type="PRINTS" id="PR00069">
    <property type="entry name" value="ALDKETRDTASE"/>
</dbReference>
<dbReference type="InterPro" id="IPR020471">
    <property type="entry name" value="AKR"/>
</dbReference>
<evidence type="ECO:0000259" key="3">
    <source>
        <dbReference type="Pfam" id="PF00248"/>
    </source>
</evidence>
<keyword evidence="5" id="KW-1185">Reference proteome</keyword>
<comment type="caution">
    <text evidence="4">The sequence shown here is derived from an EMBL/GenBank/DDBJ whole genome shotgun (WGS) entry which is preliminary data.</text>
</comment>
<dbReference type="Proteomes" id="UP001610335">
    <property type="component" value="Unassembled WGS sequence"/>
</dbReference>
<name>A0ABR4IUP8_9EURO</name>
<dbReference type="Gene3D" id="3.20.20.100">
    <property type="entry name" value="NADP-dependent oxidoreductase domain"/>
    <property type="match status" value="1"/>
</dbReference>
<dbReference type="SUPFAM" id="SSF51430">
    <property type="entry name" value="NAD(P)-linked oxidoreductase"/>
    <property type="match status" value="1"/>
</dbReference>
<dbReference type="InterPro" id="IPR050523">
    <property type="entry name" value="AKR_Detox_Biosynth"/>
</dbReference>
<dbReference type="CDD" id="cd19075">
    <property type="entry name" value="AKR_AKR7A1-5"/>
    <property type="match status" value="1"/>
</dbReference>
<evidence type="ECO:0000256" key="1">
    <source>
        <dbReference type="ARBA" id="ARBA00023002"/>
    </source>
</evidence>
<dbReference type="PANTHER" id="PTHR43364:SF4">
    <property type="entry name" value="NAD(P)-LINKED OXIDOREDUCTASE SUPERFAMILY PROTEIN"/>
    <property type="match status" value="1"/>
</dbReference>
<evidence type="ECO:0000313" key="5">
    <source>
        <dbReference type="Proteomes" id="UP001610335"/>
    </source>
</evidence>
<protein>
    <submittedName>
        <fullName evidence="4">NADP-dependent oxidoreductase domain-containing protein</fullName>
    </submittedName>
</protein>
<keyword evidence="1" id="KW-0560">Oxidoreductase</keyword>
<proteinExistence type="inferred from homology"/>
<dbReference type="InterPro" id="IPR023210">
    <property type="entry name" value="NADP_OxRdtase_dom"/>
</dbReference>
<dbReference type="EMBL" id="JBFXLS010000009">
    <property type="protein sequence ID" value="KAL2831489.1"/>
    <property type="molecule type" value="Genomic_DNA"/>
</dbReference>
<reference evidence="4 5" key="1">
    <citation type="submission" date="2024-07" db="EMBL/GenBank/DDBJ databases">
        <title>Section-level genome sequencing and comparative genomics of Aspergillus sections Usti and Cavernicolus.</title>
        <authorList>
            <consortium name="Lawrence Berkeley National Laboratory"/>
            <person name="Nybo J.L."/>
            <person name="Vesth T.C."/>
            <person name="Theobald S."/>
            <person name="Frisvad J.C."/>
            <person name="Larsen T.O."/>
            <person name="Kjaerboelling I."/>
            <person name="Rothschild-Mancinelli K."/>
            <person name="Lyhne E.K."/>
            <person name="Kogle M.E."/>
            <person name="Barry K."/>
            <person name="Clum A."/>
            <person name="Na H."/>
            <person name="Ledsgaard L."/>
            <person name="Lin J."/>
            <person name="Lipzen A."/>
            <person name="Kuo A."/>
            <person name="Riley R."/>
            <person name="Mondo S."/>
            <person name="LaButti K."/>
            <person name="Haridas S."/>
            <person name="Pangalinan J."/>
            <person name="Salamov A.A."/>
            <person name="Simmons B.A."/>
            <person name="Magnuson J.K."/>
            <person name="Chen J."/>
            <person name="Drula E."/>
            <person name="Henrissat B."/>
            <person name="Wiebenga A."/>
            <person name="Lubbers R.J."/>
            <person name="Gomes A.C."/>
            <person name="Makela M.R."/>
            <person name="Stajich J."/>
            <person name="Grigoriev I.V."/>
            <person name="Mortensen U.H."/>
            <person name="De vries R.P."/>
            <person name="Baker S.E."/>
            <person name="Andersen M.R."/>
        </authorList>
    </citation>
    <scope>NUCLEOTIDE SEQUENCE [LARGE SCALE GENOMIC DNA]</scope>
    <source>
        <strain evidence="4 5">CBS 600.67</strain>
    </source>
</reference>
<gene>
    <name evidence="4" type="ORF">BDW59DRAFT_182132</name>
</gene>
<evidence type="ECO:0000256" key="2">
    <source>
        <dbReference type="ARBA" id="ARBA00038157"/>
    </source>
</evidence>
<sequence>MSPQVELVYGSGALTTETALGGFKKMKEAIAFLHAEGVKIIDTAVMYGDAETILGKLDAAQKFIVHSKFPGGGSPTPSTKEAIIAAAEEGLKKLHMDQFEVYYLHAPDRRVSWEIQLDAINTLYKNGKIKRFGISNFFAEEVEEVVRIAKEKNWIAPTVFQGNYSAVARRAENELLPTLRKHGIEFYAYSPIAGGFLTKEVNQLVKGLEGRWDPSTPGGALYGMLYNKPSMLEGLRLWDEISKETGISKVELAYRWSIYNSALKGELGDKVIFGASSLEQLKETVLLAKKGPLSSKVTERIEEVWRVVEADAPLDSYNDGITKMPGILARK</sequence>
<accession>A0ABR4IUP8</accession>
<comment type="similarity">
    <text evidence="2">Belongs to the aldo/keto reductase family. Aldo/keto reductase 2 subfamily.</text>
</comment>
<feature type="domain" description="NADP-dependent oxidoreductase" evidence="3">
    <location>
        <begin position="7"/>
        <end position="305"/>
    </location>
</feature>